<reference evidence="1 2" key="1">
    <citation type="submission" date="2016-11" db="EMBL/GenBank/DDBJ databases">
        <title>Comparison of Traditional DNA-DNA Hybridization with In Silico Genomic Analysis.</title>
        <authorList>
            <person name="Nicholson A.C."/>
            <person name="Sammons S."/>
            <person name="Humrighouse B.W."/>
            <person name="Graziano J."/>
            <person name="Lasker B."/>
            <person name="Whitney A.M."/>
            <person name="Mcquiston J.R."/>
        </authorList>
    </citation>
    <scope>NUCLEOTIDE SEQUENCE [LARGE SCALE GENOMIC DNA]</scope>
    <source>
        <strain evidence="1 2">H1892</strain>
    </source>
</reference>
<dbReference type="EMBL" id="NIPV01000101">
    <property type="protein sequence ID" value="OWJ72033.1"/>
    <property type="molecule type" value="Genomic_DNA"/>
</dbReference>
<dbReference type="Proteomes" id="UP000214673">
    <property type="component" value="Unassembled WGS sequence"/>
</dbReference>
<evidence type="ECO:0008006" key="3">
    <source>
        <dbReference type="Google" id="ProtNLM"/>
    </source>
</evidence>
<comment type="caution">
    <text evidence="1">The sequence shown here is derived from an EMBL/GenBank/DDBJ whole genome shotgun (WGS) entry which is preliminary data.</text>
</comment>
<name>A0ABX3ZP63_9RHOB</name>
<keyword evidence="2" id="KW-1185">Reference proteome</keyword>
<gene>
    <name evidence="1" type="ORF">CDV53_18135</name>
</gene>
<organism evidence="1 2">
    <name type="scientific">Haematobacter missouriensis</name>
    <dbReference type="NCBI Taxonomy" id="366616"/>
    <lineage>
        <taxon>Bacteria</taxon>
        <taxon>Pseudomonadati</taxon>
        <taxon>Pseudomonadota</taxon>
        <taxon>Alphaproteobacteria</taxon>
        <taxon>Rhodobacterales</taxon>
        <taxon>Paracoccaceae</taxon>
        <taxon>Haematobacter</taxon>
    </lineage>
</organism>
<protein>
    <recommendedName>
        <fullName evidence="3">Secreted protein</fullName>
    </recommendedName>
</protein>
<accession>A0ABX3ZP63</accession>
<evidence type="ECO:0000313" key="1">
    <source>
        <dbReference type="EMBL" id="OWJ72033.1"/>
    </source>
</evidence>
<evidence type="ECO:0000313" key="2">
    <source>
        <dbReference type="Proteomes" id="UP000214673"/>
    </source>
</evidence>
<sequence>MAAFVRFWPRMSTLALRLRLWLQGNDLGCGQGGWIGDDGWSGRSARIVMGRVSPVRGRTLLINAFPAMPSTEK</sequence>
<proteinExistence type="predicted"/>